<dbReference type="PANTHER" id="PTHR43179:SF12">
    <property type="entry name" value="GALACTOFURANOSYLTRANSFERASE GLFT2"/>
    <property type="match status" value="1"/>
</dbReference>
<dbReference type="Proteomes" id="UP000291838">
    <property type="component" value="Unassembled WGS sequence"/>
</dbReference>
<keyword evidence="3" id="KW-0328">Glycosyltransferase</keyword>
<evidence type="ECO:0000256" key="5">
    <source>
        <dbReference type="SAM" id="MobiDB-lite"/>
    </source>
</evidence>
<name>A0A4Q2RUN8_9ACTN</name>
<evidence type="ECO:0000313" key="8">
    <source>
        <dbReference type="Proteomes" id="UP000291838"/>
    </source>
</evidence>
<dbReference type="InterPro" id="IPR029044">
    <property type="entry name" value="Nucleotide-diphossugar_trans"/>
</dbReference>
<keyword evidence="4 7" id="KW-0808">Transferase</keyword>
<evidence type="ECO:0000256" key="4">
    <source>
        <dbReference type="ARBA" id="ARBA00022679"/>
    </source>
</evidence>
<protein>
    <submittedName>
        <fullName evidence="7">Glycosyltransferase family 2 protein</fullName>
    </submittedName>
</protein>
<dbReference type="GO" id="GO:0016757">
    <property type="term" value="F:glycosyltransferase activity"/>
    <property type="evidence" value="ECO:0007669"/>
    <property type="project" value="UniProtKB-KW"/>
</dbReference>
<dbReference type="PANTHER" id="PTHR43179">
    <property type="entry name" value="RHAMNOSYLTRANSFERASE WBBL"/>
    <property type="match status" value="1"/>
</dbReference>
<keyword evidence="8" id="KW-1185">Reference proteome</keyword>
<dbReference type="Gene3D" id="3.90.550.10">
    <property type="entry name" value="Spore Coat Polysaccharide Biosynthesis Protein SpsA, Chain A"/>
    <property type="match status" value="1"/>
</dbReference>
<evidence type="ECO:0000256" key="2">
    <source>
        <dbReference type="ARBA" id="ARBA00006739"/>
    </source>
</evidence>
<evidence type="ECO:0000313" key="7">
    <source>
        <dbReference type="EMBL" id="RYB92366.1"/>
    </source>
</evidence>
<comment type="similarity">
    <text evidence="2">Belongs to the glycosyltransferase 2 family.</text>
</comment>
<feature type="domain" description="Glycosyltransferase 2-like" evidence="6">
    <location>
        <begin position="74"/>
        <end position="192"/>
    </location>
</feature>
<feature type="region of interest" description="Disordered" evidence="5">
    <location>
        <begin position="1"/>
        <end position="31"/>
    </location>
</feature>
<evidence type="ECO:0000259" key="6">
    <source>
        <dbReference type="Pfam" id="PF00535"/>
    </source>
</evidence>
<dbReference type="AlphaFoldDB" id="A0A4Q2RUN8"/>
<dbReference type="Pfam" id="PF00535">
    <property type="entry name" value="Glycos_transf_2"/>
    <property type="match status" value="1"/>
</dbReference>
<dbReference type="EMBL" id="SDWS01000002">
    <property type="protein sequence ID" value="RYB92366.1"/>
    <property type="molecule type" value="Genomic_DNA"/>
</dbReference>
<evidence type="ECO:0000256" key="1">
    <source>
        <dbReference type="ARBA" id="ARBA00004776"/>
    </source>
</evidence>
<proteinExistence type="inferred from homology"/>
<dbReference type="OrthoDB" id="9771846at2"/>
<comment type="caution">
    <text evidence="7">The sequence shown here is derived from an EMBL/GenBank/DDBJ whole genome shotgun (WGS) entry which is preliminary data.</text>
</comment>
<dbReference type="InterPro" id="IPR001173">
    <property type="entry name" value="Glyco_trans_2-like"/>
</dbReference>
<reference evidence="7 8" key="1">
    <citation type="submission" date="2019-01" db="EMBL/GenBank/DDBJ databases">
        <title>Novel species of Nocardioides.</title>
        <authorList>
            <person name="Liu Q."/>
            <person name="Xin Y.-H."/>
        </authorList>
    </citation>
    <scope>NUCLEOTIDE SEQUENCE [LARGE SCALE GENOMIC DNA]</scope>
    <source>
        <strain evidence="7 8">HLT3-15</strain>
    </source>
</reference>
<organism evidence="7 8">
    <name type="scientific">Nocardioides glacieisoli</name>
    <dbReference type="NCBI Taxonomy" id="1168730"/>
    <lineage>
        <taxon>Bacteria</taxon>
        <taxon>Bacillati</taxon>
        <taxon>Actinomycetota</taxon>
        <taxon>Actinomycetes</taxon>
        <taxon>Propionibacteriales</taxon>
        <taxon>Nocardioidaceae</taxon>
        <taxon>Nocardioides</taxon>
    </lineage>
</organism>
<sequence length="375" mass="41221">MALDDHRRAPALDRPDVRPARVPQARPGRSCRHVRRGRTRRCRVRPHGRAGLSRSFGERLLVSRGAADASPLVSVVIPHYGDPRHALALVDDLRHQSPSVTRQIIVVDDHSPTPFPETVGVEVIHREHNGGFGAAVNTGAAKASGDWLLIANSDVRIGPTLLAQLIEQAQPLMPAVVGPASADEQGRPEHTGRRFPTARHLAVTTALPLQRFNRSQWMLRLAGYVLPRGERPQRVDWLQGSLLVLPREVFAAAGGFDEGYYMYSEEVDLQRRLGDRGVPAWLLPDLTVTHTGGASTIGIVDVGERMIRSRLLYARKFGGERAARGTLMAVAVLNLVCRLMLRATGRASAPRLAWHREWRRARLAPSTAMAANRGG</sequence>
<evidence type="ECO:0000256" key="3">
    <source>
        <dbReference type="ARBA" id="ARBA00022676"/>
    </source>
</evidence>
<gene>
    <name evidence="7" type="ORF">EUA06_05260</name>
</gene>
<feature type="compositionally biased region" description="Basic and acidic residues" evidence="5">
    <location>
        <begin position="1"/>
        <end position="19"/>
    </location>
</feature>
<dbReference type="SUPFAM" id="SSF53448">
    <property type="entry name" value="Nucleotide-diphospho-sugar transferases"/>
    <property type="match status" value="1"/>
</dbReference>
<comment type="pathway">
    <text evidence="1">Cell wall biogenesis; cell wall polysaccharide biosynthesis.</text>
</comment>
<accession>A0A4Q2RUN8</accession>